<dbReference type="InterPro" id="IPR027372">
    <property type="entry name" value="Phytase-like_dom"/>
</dbReference>
<dbReference type="Proteomes" id="UP000266273">
    <property type="component" value="Unassembled WGS sequence"/>
</dbReference>
<dbReference type="InterPro" id="IPR014567">
    <property type="entry name" value="UCP031900"/>
</dbReference>
<dbReference type="RefSeq" id="WP_119060144.1">
    <property type="nucleotide sequence ID" value="NZ_QXDF01000001.1"/>
</dbReference>
<feature type="domain" description="Phytase-like" evidence="2">
    <location>
        <begin position="63"/>
        <end position="321"/>
    </location>
</feature>
<dbReference type="AlphaFoldDB" id="A0A397Q472"/>
<evidence type="ECO:0000313" key="3">
    <source>
        <dbReference type="EMBL" id="RIA55209.1"/>
    </source>
</evidence>
<dbReference type="SUPFAM" id="SSF101898">
    <property type="entry name" value="NHL repeat"/>
    <property type="match status" value="1"/>
</dbReference>
<name>A0A397Q472_9HYPH</name>
<feature type="chain" id="PRO_5017394255" description="Phytase-like domain-containing protein" evidence="1">
    <location>
        <begin position="23"/>
        <end position="335"/>
    </location>
</feature>
<protein>
    <recommendedName>
        <fullName evidence="2">Phytase-like domain-containing protein</fullName>
    </recommendedName>
</protein>
<evidence type="ECO:0000313" key="4">
    <source>
        <dbReference type="Proteomes" id="UP000266273"/>
    </source>
</evidence>
<dbReference type="OrthoDB" id="9798693at2"/>
<organism evidence="3 4">
    <name type="scientific">Dichotomicrobium thermohalophilum</name>
    <dbReference type="NCBI Taxonomy" id="933063"/>
    <lineage>
        <taxon>Bacteria</taxon>
        <taxon>Pseudomonadati</taxon>
        <taxon>Pseudomonadota</taxon>
        <taxon>Alphaproteobacteria</taxon>
        <taxon>Hyphomicrobiales</taxon>
        <taxon>Hyphomicrobiaceae</taxon>
        <taxon>Dichotomicrobium</taxon>
    </lineage>
</organism>
<sequence length="335" mass="36984">MARHWLWAAALLITLTGGNATAEPRDVRVDTRPLILDYANPQRKRFGKLTWLGGLVLRSSAGPFGGYSGLAVSADGSELLAISDRTSWLKMRVEERGGQLIDVRDAVIGKLVLRDEWDNPEVGRGLNDAEGLAALEPGVLAGDYYIVFEGKHRIHRYEFDGTNFSAPVGALELPPAALRLPDNKALESLAILRDGPYEGAAIAFSERRAHISGDSLGWLFHEGRVEQIRLKRSRMFDITDAAALPDGGLVVLERNFAGIMRGVFMRIRRIDAADIKPGARLDGEVLYETEDGRMVDNMEAIAVHTDAEGRTILTVMSDDNYNPVQRTLLMRFAME</sequence>
<evidence type="ECO:0000259" key="2">
    <source>
        <dbReference type="Pfam" id="PF13449"/>
    </source>
</evidence>
<reference evidence="3 4" key="1">
    <citation type="submission" date="2018-08" db="EMBL/GenBank/DDBJ databases">
        <title>Genomic Encyclopedia of Archaeal and Bacterial Type Strains, Phase II (KMG-II): from individual species to whole genera.</title>
        <authorList>
            <person name="Goeker M."/>
        </authorList>
    </citation>
    <scope>NUCLEOTIDE SEQUENCE [LARGE SCALE GENOMIC DNA]</scope>
    <source>
        <strain evidence="3 4">DSM 5002</strain>
    </source>
</reference>
<keyword evidence="1" id="KW-0732">Signal</keyword>
<dbReference type="PIRSF" id="PIRSF031900">
    <property type="entry name" value="UCP031900"/>
    <property type="match status" value="1"/>
</dbReference>
<keyword evidence="4" id="KW-1185">Reference proteome</keyword>
<proteinExistence type="predicted"/>
<feature type="signal peptide" evidence="1">
    <location>
        <begin position="1"/>
        <end position="22"/>
    </location>
</feature>
<evidence type="ECO:0000256" key="1">
    <source>
        <dbReference type="SAM" id="SignalP"/>
    </source>
</evidence>
<gene>
    <name evidence="3" type="ORF">BXY53_0268</name>
</gene>
<accession>A0A397Q472</accession>
<dbReference type="Pfam" id="PF13449">
    <property type="entry name" value="Phytase-like"/>
    <property type="match status" value="1"/>
</dbReference>
<comment type="caution">
    <text evidence="3">The sequence shown here is derived from an EMBL/GenBank/DDBJ whole genome shotgun (WGS) entry which is preliminary data.</text>
</comment>
<dbReference type="EMBL" id="QXDF01000001">
    <property type="protein sequence ID" value="RIA55209.1"/>
    <property type="molecule type" value="Genomic_DNA"/>
</dbReference>